<reference evidence="2" key="2">
    <citation type="submission" date="2020-03" db="EMBL/GenBank/DDBJ databases">
        <title>The second near-complete assembly of the hexaploid bread wheat (Triticum aestivum) genome.</title>
        <authorList>
            <person name="Zimin A.V."/>
            <person name="Puiu D."/>
            <person name="Shumante A."/>
            <person name="Alonge M."/>
            <person name="Salzberg S.L."/>
        </authorList>
    </citation>
    <scope>NUCLEOTIDE SEQUENCE</scope>
    <source>
        <tissue evidence="2">Leaf</tissue>
    </source>
</reference>
<name>A0A9R1NFL7_WHEAT</name>
<comment type="caution">
    <text evidence="2">The sequence shown here is derived from an EMBL/GenBank/DDBJ whole genome shotgun (WGS) entry which is preliminary data.</text>
</comment>
<evidence type="ECO:0000256" key="1">
    <source>
        <dbReference type="SAM" id="MobiDB-lite"/>
    </source>
</evidence>
<feature type="region of interest" description="Disordered" evidence="1">
    <location>
        <begin position="1"/>
        <end position="75"/>
    </location>
</feature>
<sequence length="75" mass="8297">GARVVGAGGRPALEDLHPAIPPRAPPRRERGRRRRGAEAQLRRAQLCAQLRRGPRRQPGGPQRRVPGVPRLLHPL</sequence>
<dbReference type="Proteomes" id="UP000815260">
    <property type="component" value="Chromosome 7D"/>
</dbReference>
<proteinExistence type="predicted"/>
<gene>
    <name evidence="2" type="ORF">CFC21_112000</name>
</gene>
<dbReference type="EMBL" id="CM022231">
    <property type="protein sequence ID" value="KAF7112062.1"/>
    <property type="molecule type" value="Genomic_DNA"/>
</dbReference>
<accession>A0A9R1NFL7</accession>
<reference evidence="2" key="1">
    <citation type="journal article" date="2017" name="Gigascience">
        <title>The first near-complete assembly of the hexaploid bread wheat genome, Triticum aestivum.</title>
        <authorList>
            <person name="Zimin A.V."/>
            <person name="Puiu D."/>
            <person name="Hall R."/>
            <person name="Kingan S."/>
            <person name="Clavijo B.J."/>
            <person name="Salzberg S.L."/>
        </authorList>
    </citation>
    <scope>NUCLEOTIDE SEQUENCE</scope>
    <source>
        <tissue evidence="2">Leaf</tissue>
    </source>
</reference>
<protein>
    <submittedName>
        <fullName evidence="2">Uncharacterized protein</fullName>
    </submittedName>
</protein>
<dbReference type="AlphaFoldDB" id="A0A9R1NFL7"/>
<feature type="non-terminal residue" evidence="2">
    <location>
        <position position="1"/>
    </location>
</feature>
<evidence type="ECO:0000313" key="2">
    <source>
        <dbReference type="EMBL" id="KAF7112062.1"/>
    </source>
</evidence>
<feature type="non-terminal residue" evidence="2">
    <location>
        <position position="75"/>
    </location>
</feature>
<feature type="compositionally biased region" description="Low complexity" evidence="1">
    <location>
        <begin position="42"/>
        <end position="75"/>
    </location>
</feature>
<organism evidence="2">
    <name type="scientific">Triticum aestivum</name>
    <name type="common">Wheat</name>
    <dbReference type="NCBI Taxonomy" id="4565"/>
    <lineage>
        <taxon>Eukaryota</taxon>
        <taxon>Viridiplantae</taxon>
        <taxon>Streptophyta</taxon>
        <taxon>Embryophyta</taxon>
        <taxon>Tracheophyta</taxon>
        <taxon>Spermatophyta</taxon>
        <taxon>Magnoliopsida</taxon>
        <taxon>Liliopsida</taxon>
        <taxon>Poales</taxon>
        <taxon>Poaceae</taxon>
        <taxon>BOP clade</taxon>
        <taxon>Pooideae</taxon>
        <taxon>Triticodae</taxon>
        <taxon>Triticeae</taxon>
        <taxon>Triticinae</taxon>
        <taxon>Triticum</taxon>
    </lineage>
</organism>